<dbReference type="EMBL" id="BJJW01000002">
    <property type="protein sequence ID" value="GDZ83080.1"/>
    <property type="molecule type" value="Genomic_DNA"/>
</dbReference>
<evidence type="ECO:0000313" key="4">
    <source>
        <dbReference type="Proteomes" id="UP000323274"/>
    </source>
</evidence>
<keyword evidence="2" id="KW-0472">Membrane</keyword>
<comment type="caution">
    <text evidence="3">The sequence shown here is derived from an EMBL/GenBank/DDBJ whole genome shotgun (WGS) entry which is preliminary data.</text>
</comment>
<evidence type="ECO:0000313" key="3">
    <source>
        <dbReference type="EMBL" id="GDZ83080.1"/>
    </source>
</evidence>
<keyword evidence="2" id="KW-0812">Transmembrane</keyword>
<evidence type="ECO:0000256" key="2">
    <source>
        <dbReference type="SAM" id="Phobius"/>
    </source>
</evidence>
<keyword evidence="2" id="KW-1133">Transmembrane helix</keyword>
<gene>
    <name evidence="3" type="ORF">LCIT_03220</name>
</gene>
<dbReference type="AlphaFoldDB" id="A0A5A5TWW3"/>
<protein>
    <submittedName>
        <fullName evidence="3">Uncharacterized protein</fullName>
    </submittedName>
</protein>
<sequence length="171" mass="18446">MKNRNKIIALGAMMATLLLIFLLIRNDINPSEGSSQSQSSSSEESVSYSSTDSSSSDDSSSGSIEESSSSSQESSSSSDAMSYEEKVNSLLKGTAQKATYDKDTNTLTYVGFETWSDTPDEHLQHAMDILETIANRQAVVYGMHNPEINVVLPNGELIANSDGKGDIDFVK</sequence>
<dbReference type="RefSeq" id="WP_262406817.1">
    <property type="nucleotide sequence ID" value="NZ_BJJW01000002.1"/>
</dbReference>
<evidence type="ECO:0000256" key="1">
    <source>
        <dbReference type="SAM" id="MobiDB-lite"/>
    </source>
</evidence>
<feature type="compositionally biased region" description="Low complexity" evidence="1">
    <location>
        <begin position="31"/>
        <end position="78"/>
    </location>
</feature>
<name>A0A5A5TWW3_LEUCI</name>
<feature type="region of interest" description="Disordered" evidence="1">
    <location>
        <begin position="30"/>
        <end position="86"/>
    </location>
</feature>
<dbReference type="Proteomes" id="UP000323274">
    <property type="component" value="Unassembled WGS sequence"/>
</dbReference>
<reference evidence="3 4" key="1">
    <citation type="submission" date="2019-04" db="EMBL/GenBank/DDBJ databases">
        <title>A pseudo-fructophilic Leuconostoc citreum strain F192-5 isolated from peel of satsuma mandarin: the first report for isolation and characterization of strain-dependent fructophilic-like characteristics.</title>
        <authorList>
            <person name="Maeno S."/>
            <person name="Tanizawa Y."/>
            <person name="Kajikawa A."/>
            <person name="Kanesaki Y."/>
            <person name="Kubota E."/>
            <person name="Arita M."/>
            <person name="Leon D."/>
            <person name="Endo A."/>
        </authorList>
    </citation>
    <scope>NUCLEOTIDE SEQUENCE [LARGE SCALE GENOMIC DNA]</scope>
    <source>
        <strain evidence="3 4">F192-5</strain>
    </source>
</reference>
<organism evidence="3 4">
    <name type="scientific">Leuconostoc citreum</name>
    <dbReference type="NCBI Taxonomy" id="33964"/>
    <lineage>
        <taxon>Bacteria</taxon>
        <taxon>Bacillati</taxon>
        <taxon>Bacillota</taxon>
        <taxon>Bacilli</taxon>
        <taxon>Lactobacillales</taxon>
        <taxon>Lactobacillaceae</taxon>
        <taxon>Leuconostoc</taxon>
    </lineage>
</organism>
<proteinExistence type="predicted"/>
<accession>A0A5A5TWW3</accession>
<feature type="transmembrane region" description="Helical" evidence="2">
    <location>
        <begin position="7"/>
        <end position="24"/>
    </location>
</feature>